<dbReference type="PANTHER" id="PTHR14969:SF13">
    <property type="entry name" value="AT30094P"/>
    <property type="match status" value="1"/>
</dbReference>
<gene>
    <name evidence="4" type="ORF">KC19_7G045400</name>
</gene>
<dbReference type="InterPro" id="IPR000326">
    <property type="entry name" value="PAP2/HPO"/>
</dbReference>
<organism evidence="4 5">
    <name type="scientific">Ceratodon purpureus</name>
    <name type="common">Fire moss</name>
    <name type="synonym">Dicranum purpureum</name>
    <dbReference type="NCBI Taxonomy" id="3225"/>
    <lineage>
        <taxon>Eukaryota</taxon>
        <taxon>Viridiplantae</taxon>
        <taxon>Streptophyta</taxon>
        <taxon>Embryophyta</taxon>
        <taxon>Bryophyta</taxon>
        <taxon>Bryophytina</taxon>
        <taxon>Bryopsida</taxon>
        <taxon>Dicranidae</taxon>
        <taxon>Pseudoditrichales</taxon>
        <taxon>Ditrichaceae</taxon>
        <taxon>Ceratodon</taxon>
    </lineage>
</organism>
<feature type="transmembrane region" description="Helical" evidence="2">
    <location>
        <begin position="114"/>
        <end position="136"/>
    </location>
</feature>
<keyword evidence="2" id="KW-0472">Membrane</keyword>
<evidence type="ECO:0000256" key="1">
    <source>
        <dbReference type="SAM" id="MobiDB-lite"/>
    </source>
</evidence>
<name>A0A8T0H272_CERPU</name>
<dbReference type="SUPFAM" id="SSF48317">
    <property type="entry name" value="Acid phosphatase/Vanadium-dependent haloperoxidase"/>
    <property type="match status" value="1"/>
</dbReference>
<dbReference type="Gene3D" id="1.20.144.10">
    <property type="entry name" value="Phosphatidic acid phosphatase type 2/haloperoxidase"/>
    <property type="match status" value="1"/>
</dbReference>
<dbReference type="SMART" id="SM00014">
    <property type="entry name" value="acidPPc"/>
    <property type="match status" value="1"/>
</dbReference>
<evidence type="ECO:0000256" key="2">
    <source>
        <dbReference type="SAM" id="Phobius"/>
    </source>
</evidence>
<protein>
    <recommendedName>
        <fullName evidence="3">Phosphatidic acid phosphatase type 2/haloperoxidase domain-containing protein</fullName>
    </recommendedName>
</protein>
<keyword evidence="2" id="KW-1133">Transmembrane helix</keyword>
<dbReference type="AlphaFoldDB" id="A0A8T0H272"/>
<feature type="transmembrane region" description="Helical" evidence="2">
    <location>
        <begin position="280"/>
        <end position="302"/>
    </location>
</feature>
<evidence type="ECO:0000259" key="3">
    <source>
        <dbReference type="SMART" id="SM00014"/>
    </source>
</evidence>
<dbReference type="PANTHER" id="PTHR14969">
    <property type="entry name" value="SPHINGOSINE-1-PHOSPHATE PHOSPHOHYDROLASE"/>
    <property type="match status" value="1"/>
</dbReference>
<dbReference type="Pfam" id="PF01569">
    <property type="entry name" value="PAP2"/>
    <property type="match status" value="1"/>
</dbReference>
<sequence>MPKRGSRPRSSTGGRRGPRLSSKSTSRSKPKKTKLTCAASSLPPCQNKPEIWLGCLLDHKMKFPGWIQVQGLRMFFYLWLRILEFSGDGICLIPAAAVAYLLPKKNLTPEVRTFFFNLLGAFIVDLILVTLIKYFICRARPRARPLYGEPNIITVEAEPWSFPSNHSTRALMVVTFFTMYLPLWKEQTVNVWLPFFRKLLINEVNLLEDGVHMLSNLLVSIITWLVYSWAIATISSQIILGRHFFFDVLIGCMVGILEGTLYNSFFVIPAEVSEGVHDYIFSLVASVWDGIMKFFNIGSFHLENLANR</sequence>
<keyword evidence="2" id="KW-0812">Transmembrane</keyword>
<dbReference type="Proteomes" id="UP000822688">
    <property type="component" value="Chromosome 7"/>
</dbReference>
<comment type="caution">
    <text evidence="4">The sequence shown here is derived from an EMBL/GenBank/DDBJ whole genome shotgun (WGS) entry which is preliminary data.</text>
</comment>
<feature type="region of interest" description="Disordered" evidence="1">
    <location>
        <begin position="1"/>
        <end position="35"/>
    </location>
</feature>
<dbReference type="GO" id="GO:0042392">
    <property type="term" value="F:sphingosine-1-phosphate phosphatase activity"/>
    <property type="evidence" value="ECO:0007669"/>
    <property type="project" value="TreeGrafter"/>
</dbReference>
<proteinExistence type="predicted"/>
<dbReference type="EMBL" id="CM026428">
    <property type="protein sequence ID" value="KAG0566201.1"/>
    <property type="molecule type" value="Genomic_DNA"/>
</dbReference>
<feature type="transmembrane region" description="Helical" evidence="2">
    <location>
        <begin position="82"/>
        <end position="102"/>
    </location>
</feature>
<dbReference type="InterPro" id="IPR036938">
    <property type="entry name" value="PAP2/HPO_sf"/>
</dbReference>
<evidence type="ECO:0000313" key="5">
    <source>
        <dbReference type="Proteomes" id="UP000822688"/>
    </source>
</evidence>
<feature type="compositionally biased region" description="Low complexity" evidence="1">
    <location>
        <begin position="8"/>
        <end position="25"/>
    </location>
</feature>
<accession>A0A8T0H272</accession>
<keyword evidence="5" id="KW-1185">Reference proteome</keyword>
<reference evidence="4" key="1">
    <citation type="submission" date="2020-06" db="EMBL/GenBank/DDBJ databases">
        <title>WGS assembly of Ceratodon purpureus strain R40.</title>
        <authorList>
            <person name="Carey S.B."/>
            <person name="Jenkins J."/>
            <person name="Shu S."/>
            <person name="Lovell J.T."/>
            <person name="Sreedasyam A."/>
            <person name="Maumus F."/>
            <person name="Tiley G.P."/>
            <person name="Fernandez-Pozo N."/>
            <person name="Barry K."/>
            <person name="Chen C."/>
            <person name="Wang M."/>
            <person name="Lipzen A."/>
            <person name="Daum C."/>
            <person name="Saski C.A."/>
            <person name="Payton A.C."/>
            <person name="Mcbreen J.C."/>
            <person name="Conrad R.E."/>
            <person name="Kollar L.M."/>
            <person name="Olsson S."/>
            <person name="Huttunen S."/>
            <person name="Landis J.B."/>
            <person name="Wickett N.J."/>
            <person name="Johnson M.G."/>
            <person name="Rensing S.A."/>
            <person name="Grimwood J."/>
            <person name="Schmutz J."/>
            <person name="Mcdaniel S.F."/>
        </authorList>
    </citation>
    <scope>NUCLEOTIDE SEQUENCE</scope>
    <source>
        <strain evidence="4">R40</strain>
    </source>
</reference>
<feature type="transmembrane region" description="Helical" evidence="2">
    <location>
        <begin position="244"/>
        <end position="268"/>
    </location>
</feature>
<evidence type="ECO:0000313" key="4">
    <source>
        <dbReference type="EMBL" id="KAG0566201.1"/>
    </source>
</evidence>
<feature type="domain" description="Phosphatidic acid phosphatase type 2/haloperoxidase" evidence="3">
    <location>
        <begin position="114"/>
        <end position="263"/>
    </location>
</feature>
<dbReference type="OrthoDB" id="10266771at2759"/>
<feature type="transmembrane region" description="Helical" evidence="2">
    <location>
        <begin position="213"/>
        <end position="232"/>
    </location>
</feature>